<sequence>MAERIDGRVQFRAADAPMVTLDAAAHGYAVKRCGERRRRHHRCRRMLRWSLLRHEKCRVEETPTRLPMLQRMTARVRMTRTPSLVATKCVSATVRWRCS</sequence>
<organism evidence="1 2">
    <name type="scientific">Methylobacterium terricola</name>
    <dbReference type="NCBI Taxonomy" id="2583531"/>
    <lineage>
        <taxon>Bacteria</taxon>
        <taxon>Pseudomonadati</taxon>
        <taxon>Pseudomonadota</taxon>
        <taxon>Alphaproteobacteria</taxon>
        <taxon>Hyphomicrobiales</taxon>
        <taxon>Methylobacteriaceae</taxon>
        <taxon>Methylobacterium</taxon>
    </lineage>
</organism>
<proteinExistence type="predicted"/>
<evidence type="ECO:0000313" key="2">
    <source>
        <dbReference type="Proteomes" id="UP000305267"/>
    </source>
</evidence>
<dbReference type="Proteomes" id="UP000305267">
    <property type="component" value="Unassembled WGS sequence"/>
</dbReference>
<gene>
    <name evidence="1" type="ORF">FF100_27590</name>
</gene>
<dbReference type="AlphaFoldDB" id="A0A5C4L9D4"/>
<dbReference type="EMBL" id="VDDA01000019">
    <property type="protein sequence ID" value="TNC09069.1"/>
    <property type="molecule type" value="Genomic_DNA"/>
</dbReference>
<keyword evidence="2" id="KW-1185">Reference proteome</keyword>
<name>A0A5C4L9D4_9HYPH</name>
<protein>
    <submittedName>
        <fullName evidence="1">Uncharacterized protein</fullName>
    </submittedName>
</protein>
<accession>A0A5C4L9D4</accession>
<dbReference type="RefSeq" id="WP_139038972.1">
    <property type="nucleotide sequence ID" value="NZ_VDDA01000019.1"/>
</dbReference>
<reference evidence="1 2" key="1">
    <citation type="submission" date="2019-06" db="EMBL/GenBank/DDBJ databases">
        <title>Genome of Methylobacterium sp. 17Sr1-39.</title>
        <authorList>
            <person name="Seo T."/>
        </authorList>
    </citation>
    <scope>NUCLEOTIDE SEQUENCE [LARGE SCALE GENOMIC DNA]</scope>
    <source>
        <strain evidence="1 2">17Sr1-39</strain>
    </source>
</reference>
<evidence type="ECO:0000313" key="1">
    <source>
        <dbReference type="EMBL" id="TNC09069.1"/>
    </source>
</evidence>
<comment type="caution">
    <text evidence="1">The sequence shown here is derived from an EMBL/GenBank/DDBJ whole genome shotgun (WGS) entry which is preliminary data.</text>
</comment>